<evidence type="ECO:0000313" key="1">
    <source>
        <dbReference type="EMBL" id="KAG5594483.1"/>
    </source>
</evidence>
<name>A0A9J5Y1G5_SOLCO</name>
<gene>
    <name evidence="1" type="ORF">H5410_035715</name>
</gene>
<evidence type="ECO:0000313" key="2">
    <source>
        <dbReference type="Proteomes" id="UP000824120"/>
    </source>
</evidence>
<organism evidence="1 2">
    <name type="scientific">Solanum commersonii</name>
    <name type="common">Commerson's wild potato</name>
    <name type="synonym">Commerson's nightshade</name>
    <dbReference type="NCBI Taxonomy" id="4109"/>
    <lineage>
        <taxon>Eukaryota</taxon>
        <taxon>Viridiplantae</taxon>
        <taxon>Streptophyta</taxon>
        <taxon>Embryophyta</taxon>
        <taxon>Tracheophyta</taxon>
        <taxon>Spermatophyta</taxon>
        <taxon>Magnoliopsida</taxon>
        <taxon>eudicotyledons</taxon>
        <taxon>Gunneridae</taxon>
        <taxon>Pentapetalae</taxon>
        <taxon>asterids</taxon>
        <taxon>lamiids</taxon>
        <taxon>Solanales</taxon>
        <taxon>Solanaceae</taxon>
        <taxon>Solanoideae</taxon>
        <taxon>Solaneae</taxon>
        <taxon>Solanum</taxon>
    </lineage>
</organism>
<proteinExistence type="predicted"/>
<dbReference type="OrthoDB" id="1327928at2759"/>
<dbReference type="AlphaFoldDB" id="A0A9J5Y1G5"/>
<reference evidence="1 2" key="1">
    <citation type="submission" date="2020-09" db="EMBL/GenBank/DDBJ databases">
        <title>De no assembly of potato wild relative species, Solanum commersonii.</title>
        <authorList>
            <person name="Cho K."/>
        </authorList>
    </citation>
    <scope>NUCLEOTIDE SEQUENCE [LARGE SCALE GENOMIC DNA]</scope>
    <source>
        <strain evidence="1">LZ3.2</strain>
        <tissue evidence="1">Leaf</tissue>
    </source>
</reference>
<protein>
    <submittedName>
        <fullName evidence="1">Uncharacterized protein</fullName>
    </submittedName>
</protein>
<dbReference type="Proteomes" id="UP000824120">
    <property type="component" value="Chromosome 7"/>
</dbReference>
<accession>A0A9J5Y1G5</accession>
<dbReference type="EMBL" id="JACXVP010000007">
    <property type="protein sequence ID" value="KAG5594483.1"/>
    <property type="molecule type" value="Genomic_DNA"/>
</dbReference>
<sequence>MLGILVRLAGVDAKSTHGIRPGMNKQPHMMRPLAQSQYPYQGIRTLLQRPMAGDPGTYSEEIIQEFYASYVATLRGSISKQSKPIAQDPLTSTMVRGYPVDISHATISCFLYGPTTSHSCSLNTAEFDYRWDIVRSVAF</sequence>
<comment type="caution">
    <text evidence="1">The sequence shown here is derived from an EMBL/GenBank/DDBJ whole genome shotgun (WGS) entry which is preliminary data.</text>
</comment>
<keyword evidence="2" id="KW-1185">Reference proteome</keyword>